<keyword evidence="2" id="KW-1185">Reference proteome</keyword>
<accession>A0A066RP65</accession>
<dbReference type="Proteomes" id="UP000027192">
    <property type="component" value="Unassembled WGS sequence"/>
</dbReference>
<protein>
    <submittedName>
        <fullName evidence="1">Uncharacterized protein</fullName>
    </submittedName>
</protein>
<evidence type="ECO:0000313" key="1">
    <source>
        <dbReference type="EMBL" id="KDM90916.1"/>
    </source>
</evidence>
<dbReference type="EMBL" id="JMIB01000027">
    <property type="protein sequence ID" value="KDM90916.1"/>
    <property type="molecule type" value="Genomic_DNA"/>
</dbReference>
<name>A0A066RP65_9GAMM</name>
<reference evidence="1 2" key="1">
    <citation type="submission" date="2014-04" db="EMBL/GenBank/DDBJ databases">
        <title>Draft genome sequence of Photobacterium halotolerans S2753: a solonamide, ngercheumicin and holomycin producer.</title>
        <authorList>
            <person name="Machado H.R."/>
            <person name="Gram L."/>
        </authorList>
    </citation>
    <scope>NUCLEOTIDE SEQUENCE [LARGE SCALE GENOMIC DNA]</scope>
    <source>
        <strain evidence="1 2">S2753</strain>
    </source>
</reference>
<comment type="caution">
    <text evidence="1">The sequence shown here is derived from an EMBL/GenBank/DDBJ whole genome shotgun (WGS) entry which is preliminary data.</text>
</comment>
<evidence type="ECO:0000313" key="2">
    <source>
        <dbReference type="Proteomes" id="UP000027192"/>
    </source>
</evidence>
<dbReference type="RefSeq" id="WP_036753831.1">
    <property type="nucleotide sequence ID" value="NZ_JAGSGC010000004.1"/>
</dbReference>
<gene>
    <name evidence="1" type="ORF">EA58_14245</name>
</gene>
<dbReference type="AlphaFoldDB" id="A0A066RP65"/>
<organism evidence="1 2">
    <name type="scientific">Photobacterium galatheae</name>
    <dbReference type="NCBI Taxonomy" id="1654360"/>
    <lineage>
        <taxon>Bacteria</taxon>
        <taxon>Pseudomonadati</taxon>
        <taxon>Pseudomonadota</taxon>
        <taxon>Gammaproteobacteria</taxon>
        <taxon>Vibrionales</taxon>
        <taxon>Vibrionaceae</taxon>
        <taxon>Photobacterium</taxon>
    </lineage>
</organism>
<sequence length="69" mass="7759">MNTTQYKSDLLDEINSGHLQLSVDEKQCIALISSSGESTTMSVAEQIEKANERNCNNENERLRICGFHI</sequence>
<proteinExistence type="predicted"/>